<feature type="domain" description="GGDEF" evidence="5">
    <location>
        <begin position="226"/>
        <end position="358"/>
    </location>
</feature>
<feature type="transmembrane region" description="Helical" evidence="4">
    <location>
        <begin position="55"/>
        <end position="72"/>
    </location>
</feature>
<dbReference type="EMBL" id="MSCW01000007">
    <property type="protein sequence ID" value="ONF43511.1"/>
    <property type="molecule type" value="Genomic_DNA"/>
</dbReference>
<proteinExistence type="predicted"/>
<dbReference type="CDD" id="cd01949">
    <property type="entry name" value="GGDEF"/>
    <property type="match status" value="1"/>
</dbReference>
<comment type="catalytic activity">
    <reaction evidence="3">
        <text>2 GTP = 3',3'-c-di-GMP + 2 diphosphate</text>
        <dbReference type="Rhea" id="RHEA:24898"/>
        <dbReference type="ChEBI" id="CHEBI:33019"/>
        <dbReference type="ChEBI" id="CHEBI:37565"/>
        <dbReference type="ChEBI" id="CHEBI:58805"/>
        <dbReference type="EC" id="2.7.7.65"/>
    </reaction>
</comment>
<comment type="caution">
    <text evidence="6">The sequence shown here is derived from an EMBL/GenBank/DDBJ whole genome shotgun (WGS) entry which is preliminary data.</text>
</comment>
<feature type="transmembrane region" description="Helical" evidence="4">
    <location>
        <begin position="26"/>
        <end position="49"/>
    </location>
</feature>
<sequence>MAPKTRPRSVSHQTAGALEDAQISRLLTWLSVAAIVLLLGIGGKAWYAGHTLHGGILWCFAGLVLLNMLYFARSGNRARQKAHLILIVGLLLGYLIASGGESNTGPLWFYVFPPLLFFLTNLKTGTAILLLCYLGVVVVFQFPDLPFVSAHYSTDFKLRFFATQAFEAVFCFVLEAGRLKARNQLLALAEAHEQAARTDELTGLANRRDMQQRLASEFSRYQRTGRHFSIALIDLDLFKDINDRFGHDAGDAVLCQFAQQLTSLTRQSDHAARWGGEEFLLLLPDTSLLQALTLAERLRARVASARFEFKGRTLPVTLSAGVCSMAKTDTLEDLLRQADQHLYNAKAAGRNRVHPRVRSSVAPV</sequence>
<dbReference type="GO" id="GO:0005886">
    <property type="term" value="C:plasma membrane"/>
    <property type="evidence" value="ECO:0007669"/>
    <property type="project" value="TreeGrafter"/>
</dbReference>
<dbReference type="SMART" id="SM00267">
    <property type="entry name" value="GGDEF"/>
    <property type="match status" value="1"/>
</dbReference>
<keyword evidence="7" id="KW-1185">Reference proteome</keyword>
<feature type="transmembrane region" description="Helical" evidence="4">
    <location>
        <begin position="107"/>
        <end position="140"/>
    </location>
</feature>
<evidence type="ECO:0000256" key="4">
    <source>
        <dbReference type="SAM" id="Phobius"/>
    </source>
</evidence>
<protein>
    <recommendedName>
        <fullName evidence="2">diguanylate cyclase</fullName>
        <ecNumber evidence="2">2.7.7.65</ecNumber>
    </recommendedName>
</protein>
<organism evidence="6 7">
    <name type="scientific">Marinobacter lutaoensis</name>
    <dbReference type="NCBI Taxonomy" id="135739"/>
    <lineage>
        <taxon>Bacteria</taxon>
        <taxon>Pseudomonadati</taxon>
        <taxon>Pseudomonadota</taxon>
        <taxon>Gammaproteobacteria</taxon>
        <taxon>Pseudomonadales</taxon>
        <taxon>Marinobacteraceae</taxon>
        <taxon>Marinobacter</taxon>
    </lineage>
</organism>
<dbReference type="OrthoDB" id="9813903at2"/>
<evidence type="ECO:0000313" key="7">
    <source>
        <dbReference type="Proteomes" id="UP000189339"/>
    </source>
</evidence>
<comment type="cofactor">
    <cofactor evidence="1">
        <name>Mg(2+)</name>
        <dbReference type="ChEBI" id="CHEBI:18420"/>
    </cofactor>
</comment>
<dbReference type="InterPro" id="IPR050469">
    <property type="entry name" value="Diguanylate_Cyclase"/>
</dbReference>
<dbReference type="Proteomes" id="UP000189339">
    <property type="component" value="Unassembled WGS sequence"/>
</dbReference>
<accession>A0A1V2DT72</accession>
<evidence type="ECO:0000256" key="2">
    <source>
        <dbReference type="ARBA" id="ARBA00012528"/>
    </source>
</evidence>
<gene>
    <name evidence="6" type="ORF">BTO32_12665</name>
</gene>
<evidence type="ECO:0000259" key="5">
    <source>
        <dbReference type="PROSITE" id="PS50887"/>
    </source>
</evidence>
<evidence type="ECO:0000313" key="6">
    <source>
        <dbReference type="EMBL" id="ONF43511.1"/>
    </source>
</evidence>
<dbReference type="Gene3D" id="3.30.70.270">
    <property type="match status" value="1"/>
</dbReference>
<dbReference type="EC" id="2.7.7.65" evidence="2"/>
<dbReference type="FunFam" id="3.30.70.270:FF:000001">
    <property type="entry name" value="Diguanylate cyclase domain protein"/>
    <property type="match status" value="1"/>
</dbReference>
<dbReference type="InterPro" id="IPR000160">
    <property type="entry name" value="GGDEF_dom"/>
</dbReference>
<dbReference type="AlphaFoldDB" id="A0A1V2DT72"/>
<evidence type="ECO:0000256" key="1">
    <source>
        <dbReference type="ARBA" id="ARBA00001946"/>
    </source>
</evidence>
<dbReference type="NCBIfam" id="TIGR00254">
    <property type="entry name" value="GGDEF"/>
    <property type="match status" value="1"/>
</dbReference>
<dbReference type="PANTHER" id="PTHR45138">
    <property type="entry name" value="REGULATORY COMPONENTS OF SENSORY TRANSDUCTION SYSTEM"/>
    <property type="match status" value="1"/>
</dbReference>
<dbReference type="PROSITE" id="PS50887">
    <property type="entry name" value="GGDEF"/>
    <property type="match status" value="1"/>
</dbReference>
<keyword evidence="4" id="KW-0472">Membrane</keyword>
<feature type="transmembrane region" description="Helical" evidence="4">
    <location>
        <begin position="84"/>
        <end position="101"/>
    </location>
</feature>
<dbReference type="RefSeq" id="WP_076724977.1">
    <property type="nucleotide sequence ID" value="NZ_MSCW01000007.1"/>
</dbReference>
<evidence type="ECO:0000256" key="3">
    <source>
        <dbReference type="ARBA" id="ARBA00034247"/>
    </source>
</evidence>
<dbReference type="GO" id="GO:0052621">
    <property type="term" value="F:diguanylate cyclase activity"/>
    <property type="evidence" value="ECO:0007669"/>
    <property type="project" value="UniProtKB-EC"/>
</dbReference>
<dbReference type="STRING" id="135739.BTO32_12665"/>
<keyword evidence="4" id="KW-1133">Transmembrane helix</keyword>
<name>A0A1V2DT72_9GAMM</name>
<dbReference type="SUPFAM" id="SSF55073">
    <property type="entry name" value="Nucleotide cyclase"/>
    <property type="match status" value="1"/>
</dbReference>
<dbReference type="Pfam" id="PF00990">
    <property type="entry name" value="GGDEF"/>
    <property type="match status" value="1"/>
</dbReference>
<dbReference type="PANTHER" id="PTHR45138:SF9">
    <property type="entry name" value="DIGUANYLATE CYCLASE DGCM-RELATED"/>
    <property type="match status" value="1"/>
</dbReference>
<dbReference type="GO" id="GO:0043709">
    <property type="term" value="P:cell adhesion involved in single-species biofilm formation"/>
    <property type="evidence" value="ECO:0007669"/>
    <property type="project" value="TreeGrafter"/>
</dbReference>
<dbReference type="InterPro" id="IPR029787">
    <property type="entry name" value="Nucleotide_cyclase"/>
</dbReference>
<dbReference type="GO" id="GO:1902201">
    <property type="term" value="P:negative regulation of bacterial-type flagellum-dependent cell motility"/>
    <property type="evidence" value="ECO:0007669"/>
    <property type="project" value="TreeGrafter"/>
</dbReference>
<keyword evidence="4" id="KW-0812">Transmembrane</keyword>
<dbReference type="InterPro" id="IPR043128">
    <property type="entry name" value="Rev_trsase/Diguanyl_cyclase"/>
</dbReference>
<reference evidence="6 7" key="1">
    <citation type="submission" date="2016-12" db="EMBL/GenBank/DDBJ databases">
        <title>Marinobacter lutaoensis whole genome sequencing.</title>
        <authorList>
            <person name="Verma A."/>
            <person name="Krishnamurthi S."/>
        </authorList>
    </citation>
    <scope>NUCLEOTIDE SEQUENCE [LARGE SCALE GENOMIC DNA]</scope>
    <source>
        <strain evidence="6 7">T5054</strain>
    </source>
</reference>